<dbReference type="OrthoDB" id="194683at2"/>
<dbReference type="Pfam" id="PF02581">
    <property type="entry name" value="TMP-TENI"/>
    <property type="match status" value="1"/>
</dbReference>
<dbReference type="Gene3D" id="3.20.20.70">
    <property type="entry name" value="Aldolase class I"/>
    <property type="match status" value="1"/>
</dbReference>
<protein>
    <submittedName>
        <fullName evidence="4">Thiamine phosphate synthase</fullName>
    </submittedName>
</protein>
<dbReference type="CDD" id="cd00564">
    <property type="entry name" value="TMP_TenI"/>
    <property type="match status" value="1"/>
</dbReference>
<sequence length="197" mass="22423">MILVISQDIQCHQETLLSPLFWQQPFLLHLRDYSATAEDLALFIERIPTAYRERLVLHQHPQIAKELGIHRLHFNTPMRQQNKHLAYKSGYMLSTSTHSMDEFNQLEPFWAYAFLSPFFPSISKFPYGKDSSQLSEVKNRSNKLCPLIALGGLSPDNILTAMQAGADGSALLGTIWQAPDPIAQLEKCVQIYQSYDA</sequence>
<proteinExistence type="predicted"/>
<accession>A0A6N8KYS9</accession>
<evidence type="ECO:0000313" key="5">
    <source>
        <dbReference type="Proteomes" id="UP000435036"/>
    </source>
</evidence>
<evidence type="ECO:0000256" key="1">
    <source>
        <dbReference type="ARBA" id="ARBA00004948"/>
    </source>
</evidence>
<comment type="pathway">
    <text evidence="1">Cofactor biosynthesis; thiamine diphosphate biosynthesis.</text>
</comment>
<dbReference type="RefSeq" id="WP_160369330.1">
    <property type="nucleotide sequence ID" value="NZ_WSQA01000007.1"/>
</dbReference>
<evidence type="ECO:0000256" key="2">
    <source>
        <dbReference type="ARBA" id="ARBA00022977"/>
    </source>
</evidence>
<dbReference type="InterPro" id="IPR022998">
    <property type="entry name" value="ThiamineP_synth_TenI"/>
</dbReference>
<feature type="domain" description="Thiamine phosphate synthase/TenI" evidence="3">
    <location>
        <begin position="26"/>
        <end position="174"/>
    </location>
</feature>
<dbReference type="SUPFAM" id="SSF51391">
    <property type="entry name" value="Thiamin phosphate synthase"/>
    <property type="match status" value="1"/>
</dbReference>
<reference evidence="4 5" key="1">
    <citation type="submission" date="2019-12" db="EMBL/GenBank/DDBJ databases">
        <authorList>
            <person name="Dong K."/>
        </authorList>
    </citation>
    <scope>NUCLEOTIDE SEQUENCE [LARGE SCALE GENOMIC DNA]</scope>
    <source>
        <strain evidence="4 5">JCM 31225</strain>
    </source>
</reference>
<dbReference type="Proteomes" id="UP000435036">
    <property type="component" value="Unassembled WGS sequence"/>
</dbReference>
<name>A0A6N8KYS9_9SPHI</name>
<keyword evidence="5" id="KW-1185">Reference proteome</keyword>
<dbReference type="InterPro" id="IPR013785">
    <property type="entry name" value="Aldolase_TIM"/>
</dbReference>
<dbReference type="AlphaFoldDB" id="A0A6N8KYS9"/>
<evidence type="ECO:0000259" key="3">
    <source>
        <dbReference type="Pfam" id="PF02581"/>
    </source>
</evidence>
<gene>
    <name evidence="4" type="ORF">GQF63_11265</name>
</gene>
<evidence type="ECO:0000313" key="4">
    <source>
        <dbReference type="EMBL" id="MVZ62605.1"/>
    </source>
</evidence>
<dbReference type="GO" id="GO:0009228">
    <property type="term" value="P:thiamine biosynthetic process"/>
    <property type="evidence" value="ECO:0007669"/>
    <property type="project" value="UniProtKB-KW"/>
</dbReference>
<dbReference type="GO" id="GO:0004789">
    <property type="term" value="F:thiamine-phosphate diphosphorylase activity"/>
    <property type="evidence" value="ECO:0007669"/>
    <property type="project" value="TreeGrafter"/>
</dbReference>
<organism evidence="4 5">
    <name type="scientific">Sphingobacterium humi</name>
    <dbReference type="NCBI Taxonomy" id="1796905"/>
    <lineage>
        <taxon>Bacteria</taxon>
        <taxon>Pseudomonadati</taxon>
        <taxon>Bacteroidota</taxon>
        <taxon>Sphingobacteriia</taxon>
        <taxon>Sphingobacteriales</taxon>
        <taxon>Sphingobacteriaceae</taxon>
        <taxon>Sphingobacterium</taxon>
    </lineage>
</organism>
<dbReference type="PANTHER" id="PTHR20857:SF15">
    <property type="entry name" value="THIAMINE-PHOSPHATE SYNTHASE"/>
    <property type="match status" value="1"/>
</dbReference>
<dbReference type="InterPro" id="IPR036206">
    <property type="entry name" value="ThiamineP_synth_sf"/>
</dbReference>
<dbReference type="EMBL" id="WSQA01000007">
    <property type="protein sequence ID" value="MVZ62605.1"/>
    <property type="molecule type" value="Genomic_DNA"/>
</dbReference>
<dbReference type="PANTHER" id="PTHR20857">
    <property type="entry name" value="THIAMINE-PHOSPHATE PYROPHOSPHORYLASE"/>
    <property type="match status" value="1"/>
</dbReference>
<comment type="caution">
    <text evidence="4">The sequence shown here is derived from an EMBL/GenBank/DDBJ whole genome shotgun (WGS) entry which is preliminary data.</text>
</comment>
<dbReference type="GO" id="GO:0005737">
    <property type="term" value="C:cytoplasm"/>
    <property type="evidence" value="ECO:0007669"/>
    <property type="project" value="TreeGrafter"/>
</dbReference>
<keyword evidence="2" id="KW-0784">Thiamine biosynthesis</keyword>